<proteinExistence type="predicted"/>
<dbReference type="InterPro" id="IPR021430">
    <property type="entry name" value="DUF3079"/>
</dbReference>
<evidence type="ECO:0000256" key="1">
    <source>
        <dbReference type="SAM" id="MobiDB-lite"/>
    </source>
</evidence>
<dbReference type="Proteomes" id="UP001549691">
    <property type="component" value="Unassembled WGS sequence"/>
</dbReference>
<reference evidence="2 3" key="1">
    <citation type="submission" date="2024-07" db="EMBL/GenBank/DDBJ databases">
        <title>Uliginosibacterium flavum JJ3220;KACC:17644.</title>
        <authorList>
            <person name="Kim M.K."/>
        </authorList>
    </citation>
    <scope>NUCLEOTIDE SEQUENCE [LARGE SCALE GENOMIC DNA]</scope>
    <source>
        <strain evidence="2 3">KACC:17644</strain>
    </source>
</reference>
<organism evidence="2 3">
    <name type="scientific">Uliginosibacterium flavum</name>
    <dbReference type="NCBI Taxonomy" id="1396831"/>
    <lineage>
        <taxon>Bacteria</taxon>
        <taxon>Pseudomonadati</taxon>
        <taxon>Pseudomonadota</taxon>
        <taxon>Betaproteobacteria</taxon>
        <taxon>Rhodocyclales</taxon>
        <taxon>Zoogloeaceae</taxon>
        <taxon>Uliginosibacterium</taxon>
    </lineage>
</organism>
<name>A0ABV2TQ52_9RHOO</name>
<evidence type="ECO:0000313" key="2">
    <source>
        <dbReference type="EMBL" id="MET7016049.1"/>
    </source>
</evidence>
<accession>A0ABV2TQ52</accession>
<dbReference type="RefSeq" id="WP_354602507.1">
    <property type="nucleotide sequence ID" value="NZ_JBEWZI010000027.1"/>
</dbReference>
<gene>
    <name evidence="2" type="ORF">ABXR19_17825</name>
</gene>
<keyword evidence="3" id="KW-1185">Reference proteome</keyword>
<evidence type="ECO:0000313" key="3">
    <source>
        <dbReference type="Proteomes" id="UP001549691"/>
    </source>
</evidence>
<feature type="region of interest" description="Disordered" evidence="1">
    <location>
        <begin position="1"/>
        <end position="43"/>
    </location>
</feature>
<protein>
    <submittedName>
        <fullName evidence="2">DUF3079 domain-containing protein</fullName>
    </submittedName>
</protein>
<sequence length="60" mass="6659">MNCGNGSERTPHPAEMLGDDWHKDGNWGIEFSESTNDPNKKIPDSASIPAFFACLHRTVE</sequence>
<dbReference type="EMBL" id="JBEWZI010000027">
    <property type="protein sequence ID" value="MET7016049.1"/>
    <property type="molecule type" value="Genomic_DNA"/>
</dbReference>
<dbReference type="Pfam" id="PF11278">
    <property type="entry name" value="DUF3079"/>
    <property type="match status" value="1"/>
</dbReference>
<comment type="caution">
    <text evidence="2">The sequence shown here is derived from an EMBL/GenBank/DDBJ whole genome shotgun (WGS) entry which is preliminary data.</text>
</comment>